<evidence type="ECO:0000256" key="1">
    <source>
        <dbReference type="SAM" id="SignalP"/>
    </source>
</evidence>
<gene>
    <name evidence="2" type="ORF">GPA22_04725</name>
</gene>
<evidence type="ECO:0000313" key="2">
    <source>
        <dbReference type="EMBL" id="NMG43032.1"/>
    </source>
</evidence>
<feature type="chain" id="PRO_5046678804" evidence="1">
    <location>
        <begin position="39"/>
        <end position="563"/>
    </location>
</feature>
<sequence>MGIKKTAQCGVAAIRRKKIAGAVVGALAALSAAQGALAFQIDSGNPDIRMTWDNTVKYSAAWRVRDANSKVADNSLGVQANTNDGDLNFDRGLISNRIDLLSEFDFRYKRDFGFRVSGAAWYDEVYNRHNDNPGALGGALVNSRSAKFDEFTDDTRDLHGRKAEFLDAFVWTNLTPGDTNLNLKAGRFTQLYGESLFFGSNGIAAAQTSLDLIKALSVPNSQFKEILRPIGQVAAQLQLSPSFSIGAYYQAEWRKTRLPAAGSYFSFADFVDEGGETVILGPGAFVHRGKDIDAKDSGQGGLQLKFKAGDTEYGVYAAQWHDKMPQFYLRPGVNPRNGSIGDYVQVFAENIRTVGASFSTLVGETNVAGELSFRDNMPLVASGNTVILPGNTTADGDRDAAFPVGRTMHLNLSAISVLAGNSLWDGASFIGEFAFNRRLKITDNASQLDPRATRDASALQFIFQPEYFQVLPGLDLQVPIGVAYGLSGRSSVNGALFPAEHGGNVSIGVKGEYQKTWQASVNYTHYIGSPGSIIRYNTAVPQLSYDNFHGDRDFVSLSIQRTF</sequence>
<dbReference type="InterPro" id="IPR010727">
    <property type="entry name" value="DUF1302"/>
</dbReference>
<name>A0ABX1PWI9_9RHOO</name>
<evidence type="ECO:0000313" key="3">
    <source>
        <dbReference type="Proteomes" id="UP000623795"/>
    </source>
</evidence>
<feature type="signal peptide" evidence="1">
    <location>
        <begin position="1"/>
        <end position="38"/>
    </location>
</feature>
<dbReference type="Pfam" id="PF06980">
    <property type="entry name" value="DUF1302"/>
    <property type="match status" value="1"/>
</dbReference>
<keyword evidence="1" id="KW-0732">Signal</keyword>
<comment type="caution">
    <text evidence="2">The sequence shown here is derived from an EMBL/GenBank/DDBJ whole genome shotgun (WGS) entry which is preliminary data.</text>
</comment>
<protein>
    <submittedName>
        <fullName evidence="2">DUF1302 family protein</fullName>
    </submittedName>
</protein>
<keyword evidence="3" id="KW-1185">Reference proteome</keyword>
<organism evidence="2 3">
    <name type="scientific">Aromatoleum toluvorans</name>
    <dbReference type="NCBI Taxonomy" id="92002"/>
    <lineage>
        <taxon>Bacteria</taxon>
        <taxon>Pseudomonadati</taxon>
        <taxon>Pseudomonadota</taxon>
        <taxon>Betaproteobacteria</taxon>
        <taxon>Rhodocyclales</taxon>
        <taxon>Rhodocyclaceae</taxon>
        <taxon>Aromatoleum</taxon>
    </lineage>
</organism>
<reference evidence="2 3" key="1">
    <citation type="submission" date="2019-12" db="EMBL/GenBank/DDBJ databases">
        <title>Comparative genomics gives insights into the taxonomy of the Azoarcus-Aromatoleum group and reveals separate origins of nif in the plant-associated Azoarcus and non-plant-associated Aromatoleum sub-groups.</title>
        <authorList>
            <person name="Lafos M."/>
            <person name="Maluk M."/>
            <person name="Batista M."/>
            <person name="Junghare M."/>
            <person name="Carmona M."/>
            <person name="Faoro H."/>
            <person name="Cruz L.M."/>
            <person name="Battistoni F."/>
            <person name="De Souza E."/>
            <person name="Pedrosa F."/>
            <person name="Chen W.-M."/>
            <person name="Poole P.S."/>
            <person name="Dixon R.A."/>
            <person name="James E.K."/>
        </authorList>
    </citation>
    <scope>NUCLEOTIDE SEQUENCE [LARGE SCALE GENOMIC DNA]</scope>
    <source>
        <strain evidence="2 3">Td21</strain>
    </source>
</reference>
<dbReference type="RefSeq" id="WP_169254941.1">
    <property type="nucleotide sequence ID" value="NZ_WTVN01000004.1"/>
</dbReference>
<accession>A0ABX1PWI9</accession>
<dbReference type="Proteomes" id="UP000623795">
    <property type="component" value="Unassembled WGS sequence"/>
</dbReference>
<dbReference type="EMBL" id="WTVN01000004">
    <property type="protein sequence ID" value="NMG43032.1"/>
    <property type="molecule type" value="Genomic_DNA"/>
</dbReference>
<proteinExistence type="predicted"/>